<accession>A0AAV9CGI0</accession>
<gene>
    <name evidence="1" type="primary">ACL5</name>
    <name evidence="1" type="ORF">QJS10_CPB19g01857</name>
</gene>
<evidence type="ECO:0000313" key="1">
    <source>
        <dbReference type="EMBL" id="KAK1287596.1"/>
    </source>
</evidence>
<name>A0AAV9CGI0_ACOCL</name>
<evidence type="ECO:0000313" key="2">
    <source>
        <dbReference type="Proteomes" id="UP001180020"/>
    </source>
</evidence>
<organism evidence="1 2">
    <name type="scientific">Acorus calamus</name>
    <name type="common">Sweet flag</name>
    <dbReference type="NCBI Taxonomy" id="4465"/>
    <lineage>
        <taxon>Eukaryota</taxon>
        <taxon>Viridiplantae</taxon>
        <taxon>Streptophyta</taxon>
        <taxon>Embryophyta</taxon>
        <taxon>Tracheophyta</taxon>
        <taxon>Spermatophyta</taxon>
        <taxon>Magnoliopsida</taxon>
        <taxon>Liliopsida</taxon>
        <taxon>Acoraceae</taxon>
        <taxon>Acorus</taxon>
    </lineage>
</organism>
<keyword evidence="2" id="KW-1185">Reference proteome</keyword>
<dbReference type="Proteomes" id="UP001180020">
    <property type="component" value="Unassembled WGS sequence"/>
</dbReference>
<comment type="caution">
    <text evidence="1">The sequence shown here is derived from an EMBL/GenBank/DDBJ whole genome shotgun (WGS) entry which is preliminary data.</text>
</comment>
<dbReference type="AlphaFoldDB" id="A0AAV9CGI0"/>
<sequence>MASDEPFAPDSECIDNRIKERINGELLYLNGDSFISSTTMNKTVNYSLSNETHVYTEEDARFIYGHGRTHQG</sequence>
<dbReference type="EMBL" id="JAUJYO010000019">
    <property type="protein sequence ID" value="KAK1287596.1"/>
    <property type="molecule type" value="Genomic_DNA"/>
</dbReference>
<proteinExistence type="predicted"/>
<reference evidence="1" key="1">
    <citation type="journal article" date="2023" name="Nat. Commun.">
        <title>Diploid and tetraploid genomes of Acorus and the evolution of monocots.</title>
        <authorList>
            <person name="Ma L."/>
            <person name="Liu K.W."/>
            <person name="Li Z."/>
            <person name="Hsiao Y.Y."/>
            <person name="Qi Y."/>
            <person name="Fu T."/>
            <person name="Tang G.D."/>
            <person name="Zhang D."/>
            <person name="Sun W.H."/>
            <person name="Liu D.K."/>
            <person name="Li Y."/>
            <person name="Chen G.Z."/>
            <person name="Liu X.D."/>
            <person name="Liao X.Y."/>
            <person name="Jiang Y.T."/>
            <person name="Yu X."/>
            <person name="Hao Y."/>
            <person name="Huang J."/>
            <person name="Zhao X.W."/>
            <person name="Ke S."/>
            <person name="Chen Y.Y."/>
            <person name="Wu W.L."/>
            <person name="Hsu J.L."/>
            <person name="Lin Y.F."/>
            <person name="Huang M.D."/>
            <person name="Li C.Y."/>
            <person name="Huang L."/>
            <person name="Wang Z.W."/>
            <person name="Zhao X."/>
            <person name="Zhong W.Y."/>
            <person name="Peng D.H."/>
            <person name="Ahmad S."/>
            <person name="Lan S."/>
            <person name="Zhang J.S."/>
            <person name="Tsai W.C."/>
            <person name="Van de Peer Y."/>
            <person name="Liu Z.J."/>
        </authorList>
    </citation>
    <scope>NUCLEOTIDE SEQUENCE</scope>
    <source>
        <strain evidence="1">CP</strain>
    </source>
</reference>
<reference evidence="1" key="2">
    <citation type="submission" date="2023-06" db="EMBL/GenBank/DDBJ databases">
        <authorList>
            <person name="Ma L."/>
            <person name="Liu K.-W."/>
            <person name="Li Z."/>
            <person name="Hsiao Y.-Y."/>
            <person name="Qi Y."/>
            <person name="Fu T."/>
            <person name="Tang G."/>
            <person name="Zhang D."/>
            <person name="Sun W.-H."/>
            <person name="Liu D.-K."/>
            <person name="Li Y."/>
            <person name="Chen G.-Z."/>
            <person name="Liu X.-D."/>
            <person name="Liao X.-Y."/>
            <person name="Jiang Y.-T."/>
            <person name="Yu X."/>
            <person name="Hao Y."/>
            <person name="Huang J."/>
            <person name="Zhao X.-W."/>
            <person name="Ke S."/>
            <person name="Chen Y.-Y."/>
            <person name="Wu W.-L."/>
            <person name="Hsu J.-L."/>
            <person name="Lin Y.-F."/>
            <person name="Huang M.-D."/>
            <person name="Li C.-Y."/>
            <person name="Huang L."/>
            <person name="Wang Z.-W."/>
            <person name="Zhao X."/>
            <person name="Zhong W.-Y."/>
            <person name="Peng D.-H."/>
            <person name="Ahmad S."/>
            <person name="Lan S."/>
            <person name="Zhang J.-S."/>
            <person name="Tsai W.-C."/>
            <person name="Van De Peer Y."/>
            <person name="Liu Z.-J."/>
        </authorList>
    </citation>
    <scope>NUCLEOTIDE SEQUENCE</scope>
    <source>
        <strain evidence="1">CP</strain>
        <tissue evidence="1">Leaves</tissue>
    </source>
</reference>
<protein>
    <submittedName>
        <fullName evidence="1">Thermospermine synthase ACAULIS5</fullName>
    </submittedName>
</protein>